<feature type="repeat" description="ANK" evidence="3">
    <location>
        <begin position="4"/>
        <end position="36"/>
    </location>
</feature>
<evidence type="ECO:0000256" key="2">
    <source>
        <dbReference type="ARBA" id="ARBA00023043"/>
    </source>
</evidence>
<dbReference type="Gene3D" id="1.25.40.20">
    <property type="entry name" value="Ankyrin repeat-containing domain"/>
    <property type="match status" value="2"/>
</dbReference>
<evidence type="ECO:0000313" key="5">
    <source>
        <dbReference type="Proteomes" id="UP000515135"/>
    </source>
</evidence>
<dbReference type="AlphaFoldDB" id="A0A6P4XNC3"/>
<dbReference type="PANTHER" id="PTHR24201">
    <property type="entry name" value="ANK_REP_REGION DOMAIN-CONTAINING PROTEIN"/>
    <property type="match status" value="1"/>
</dbReference>
<dbReference type="GeneID" id="109465385"/>
<feature type="repeat" description="ANK" evidence="3">
    <location>
        <begin position="39"/>
        <end position="71"/>
    </location>
</feature>
<reference evidence="6" key="1">
    <citation type="submission" date="2025-08" db="UniProtKB">
        <authorList>
            <consortium name="RefSeq"/>
        </authorList>
    </citation>
    <scope>IDENTIFICATION</scope>
    <source>
        <tissue evidence="6">Gonad</tissue>
    </source>
</reference>
<dbReference type="InterPro" id="IPR050776">
    <property type="entry name" value="Ank_Repeat/CDKN_Inhibitor"/>
</dbReference>
<proteinExistence type="predicted"/>
<keyword evidence="2 3" id="KW-0040">ANK repeat</keyword>
<protein>
    <submittedName>
        <fullName evidence="6">Ankyrin repeat domain-containing protein 66-like</fullName>
    </submittedName>
</protein>
<dbReference type="PROSITE" id="PS50297">
    <property type="entry name" value="ANK_REP_REGION"/>
    <property type="match status" value="2"/>
</dbReference>
<dbReference type="SUPFAM" id="SSF48403">
    <property type="entry name" value="Ankyrin repeat"/>
    <property type="match status" value="1"/>
</dbReference>
<evidence type="ECO:0000256" key="4">
    <source>
        <dbReference type="SAM" id="MobiDB-lite"/>
    </source>
</evidence>
<dbReference type="Proteomes" id="UP000515135">
    <property type="component" value="Unplaced"/>
</dbReference>
<accession>A0A6P4XNC3</accession>
<dbReference type="OrthoDB" id="194358at2759"/>
<dbReference type="PROSITE" id="PS50088">
    <property type="entry name" value="ANK_REPEAT"/>
    <property type="match status" value="3"/>
</dbReference>
<dbReference type="InterPro" id="IPR036770">
    <property type="entry name" value="Ankyrin_rpt-contain_sf"/>
</dbReference>
<dbReference type="KEGG" id="bbel:109465385"/>
<dbReference type="InterPro" id="IPR002110">
    <property type="entry name" value="Ankyrin_rpt"/>
</dbReference>
<evidence type="ECO:0000256" key="1">
    <source>
        <dbReference type="ARBA" id="ARBA00022737"/>
    </source>
</evidence>
<keyword evidence="1" id="KW-0677">Repeat</keyword>
<feature type="repeat" description="ANK" evidence="3">
    <location>
        <begin position="72"/>
        <end position="104"/>
    </location>
</feature>
<evidence type="ECO:0000313" key="6">
    <source>
        <dbReference type="RefSeq" id="XP_019618165.1"/>
    </source>
</evidence>
<organism evidence="5 6">
    <name type="scientific">Branchiostoma belcheri</name>
    <name type="common">Amphioxus</name>
    <dbReference type="NCBI Taxonomy" id="7741"/>
    <lineage>
        <taxon>Eukaryota</taxon>
        <taxon>Metazoa</taxon>
        <taxon>Chordata</taxon>
        <taxon>Cephalochordata</taxon>
        <taxon>Leptocardii</taxon>
        <taxon>Amphioxiformes</taxon>
        <taxon>Branchiostomatidae</taxon>
        <taxon>Branchiostoma</taxon>
    </lineage>
</organism>
<dbReference type="PANTHER" id="PTHR24201:SF15">
    <property type="entry name" value="ANKYRIN REPEAT DOMAIN-CONTAINING PROTEIN 66"/>
    <property type="match status" value="1"/>
</dbReference>
<feature type="compositionally biased region" description="Basic and acidic residues" evidence="4">
    <location>
        <begin position="169"/>
        <end position="179"/>
    </location>
</feature>
<name>A0A6P4XNC3_BRABE</name>
<dbReference type="RefSeq" id="XP_019618165.1">
    <property type="nucleotide sequence ID" value="XM_019762606.1"/>
</dbReference>
<evidence type="ECO:0000256" key="3">
    <source>
        <dbReference type="PROSITE-ProRule" id="PRU00023"/>
    </source>
</evidence>
<feature type="region of interest" description="Disordered" evidence="4">
    <location>
        <begin position="154"/>
        <end position="179"/>
    </location>
</feature>
<dbReference type="Pfam" id="PF12796">
    <property type="entry name" value="Ank_2"/>
    <property type="match status" value="1"/>
</dbReference>
<dbReference type="SMART" id="SM00248">
    <property type="entry name" value="ANK"/>
    <property type="match status" value="4"/>
</dbReference>
<gene>
    <name evidence="6" type="primary">LOC109465385</name>
</gene>
<sequence>MSMAVMTDVHEAAAIGDNDTLEEMVESGRDINVKDPEWDDRTPLHWAAYKGHGESVRLLLDSGAKPYMRTTTGWTPAHFAAEMGRLSILRVLHSMNAPVDKKDQFGDTPLRLAEIYGHKECVTFLQSATQEVAEKHRQAIRKGLSIIEEDDEEWMATQKKKGRSQNSLDDDRSLDSFRR</sequence>
<keyword evidence="5" id="KW-1185">Reference proteome</keyword>